<dbReference type="EMBL" id="CP063407">
    <property type="protein sequence ID" value="QSZ33102.1"/>
    <property type="molecule type" value="Genomic_DNA"/>
</dbReference>
<keyword evidence="2" id="KW-1185">Reference proteome</keyword>
<protein>
    <submittedName>
        <fullName evidence="1">Uncharacterized protein</fullName>
    </submittedName>
</protein>
<dbReference type="AlphaFoldDB" id="A0A8A3PD54"/>
<reference evidence="1" key="1">
    <citation type="submission" date="2020-10" db="EMBL/GenBank/DDBJ databases">
        <title>Genome Sequence of Monilinia vaccinii-corymbosi Sheds Light on Mummy Berry Disease Infection of Blueberry and Mating Type.</title>
        <authorList>
            <person name="Yow A.G."/>
            <person name="Zhang Y."/>
            <person name="Bansal K."/>
            <person name="Eacker S.M."/>
            <person name="Sullivan S."/>
            <person name="Liachko I."/>
            <person name="Cubeta M.A."/>
            <person name="Rollins J.A."/>
            <person name="Ashrafi H."/>
        </authorList>
    </citation>
    <scope>NUCLEOTIDE SEQUENCE</scope>
    <source>
        <strain evidence="1">RL-1</strain>
    </source>
</reference>
<accession>A0A8A3PD54</accession>
<proteinExistence type="predicted"/>
<sequence length="158" mass="16808">MHPFVVLQVLLGSPSWQSGVELGSEVEGQLLVDAGAKAKTLNKLRLFPICAVFSLAHTTSPSIAANREALGIGLFTKGQARIVLLTCVESLKRDSLGAHSGSTSSNDNGLACSITVQDEGQFLQGYTADHFPIQHIAEFYFCFDSHQQAGIAKGMSAD</sequence>
<gene>
    <name evidence="1" type="ORF">DSL72_002687</name>
</gene>
<name>A0A8A3PD54_9HELO</name>
<evidence type="ECO:0000313" key="2">
    <source>
        <dbReference type="Proteomes" id="UP000672032"/>
    </source>
</evidence>
<dbReference type="Proteomes" id="UP000672032">
    <property type="component" value="Chromosome 3"/>
</dbReference>
<organism evidence="1 2">
    <name type="scientific">Monilinia vaccinii-corymbosi</name>
    <dbReference type="NCBI Taxonomy" id="61207"/>
    <lineage>
        <taxon>Eukaryota</taxon>
        <taxon>Fungi</taxon>
        <taxon>Dikarya</taxon>
        <taxon>Ascomycota</taxon>
        <taxon>Pezizomycotina</taxon>
        <taxon>Leotiomycetes</taxon>
        <taxon>Helotiales</taxon>
        <taxon>Sclerotiniaceae</taxon>
        <taxon>Monilinia</taxon>
    </lineage>
</organism>
<evidence type="ECO:0000313" key="1">
    <source>
        <dbReference type="EMBL" id="QSZ33102.1"/>
    </source>
</evidence>